<feature type="region of interest" description="Disordered" evidence="1">
    <location>
        <begin position="1"/>
        <end position="20"/>
    </location>
</feature>
<evidence type="ECO:0000313" key="3">
    <source>
        <dbReference type="Proteomes" id="UP001607302"/>
    </source>
</evidence>
<dbReference type="Proteomes" id="UP001607302">
    <property type="component" value="Unassembled WGS sequence"/>
</dbReference>
<dbReference type="EMBL" id="JAUDFV010000147">
    <property type="protein sequence ID" value="KAL2720190.1"/>
    <property type="molecule type" value="Genomic_DNA"/>
</dbReference>
<gene>
    <name evidence="2" type="ORF">V1478_010456</name>
</gene>
<reference evidence="2 3" key="1">
    <citation type="journal article" date="2024" name="Ann. Entomol. Soc. Am.">
        <title>Genomic analyses of the southern and eastern yellowjacket wasps (Hymenoptera: Vespidae) reveal evolutionary signatures of social life.</title>
        <authorList>
            <person name="Catto M.A."/>
            <person name="Caine P.B."/>
            <person name="Orr S.E."/>
            <person name="Hunt B.G."/>
            <person name="Goodisman M.A.D."/>
        </authorList>
    </citation>
    <scope>NUCLEOTIDE SEQUENCE [LARGE SCALE GENOMIC DNA]</scope>
    <source>
        <strain evidence="2">233</strain>
        <tissue evidence="2">Head and thorax</tissue>
    </source>
</reference>
<sequence>MIREKERTKRPFKTGKDGNNKRTVASCVNGVLKIQAYLNPESRPVRETGTIAVGVLSPDEISYCRSPTDTRTRLTLFNGDTLQQRLVFDGTNERGRRKTVWILEGVSNTHLPTFHATDDLLVVAFELPHKNKCTFAGRHETFSDDLTKRADRVLHLLRRVEIPQEGVKKIIFEIDLGPTDDLWLLTFTLSF</sequence>
<evidence type="ECO:0000256" key="1">
    <source>
        <dbReference type="SAM" id="MobiDB-lite"/>
    </source>
</evidence>
<keyword evidence="3" id="KW-1185">Reference proteome</keyword>
<comment type="caution">
    <text evidence="2">The sequence shown here is derived from an EMBL/GenBank/DDBJ whole genome shotgun (WGS) entry which is preliminary data.</text>
</comment>
<evidence type="ECO:0000313" key="2">
    <source>
        <dbReference type="EMBL" id="KAL2720190.1"/>
    </source>
</evidence>
<dbReference type="AlphaFoldDB" id="A0ABD2AK16"/>
<organism evidence="2 3">
    <name type="scientific">Vespula squamosa</name>
    <name type="common">Southern yellow jacket</name>
    <name type="synonym">Wasp</name>
    <dbReference type="NCBI Taxonomy" id="30214"/>
    <lineage>
        <taxon>Eukaryota</taxon>
        <taxon>Metazoa</taxon>
        <taxon>Ecdysozoa</taxon>
        <taxon>Arthropoda</taxon>
        <taxon>Hexapoda</taxon>
        <taxon>Insecta</taxon>
        <taxon>Pterygota</taxon>
        <taxon>Neoptera</taxon>
        <taxon>Endopterygota</taxon>
        <taxon>Hymenoptera</taxon>
        <taxon>Apocrita</taxon>
        <taxon>Aculeata</taxon>
        <taxon>Vespoidea</taxon>
        <taxon>Vespidae</taxon>
        <taxon>Vespinae</taxon>
        <taxon>Vespula</taxon>
    </lineage>
</organism>
<protein>
    <submittedName>
        <fullName evidence="2">Uncharacterized protein</fullName>
    </submittedName>
</protein>
<proteinExistence type="predicted"/>
<name>A0ABD2AK16_VESSQ</name>
<accession>A0ABD2AK16</accession>